<dbReference type="SMART" id="SM00829">
    <property type="entry name" value="PKS_ER"/>
    <property type="match status" value="1"/>
</dbReference>
<dbReference type="Gene3D" id="3.40.50.720">
    <property type="entry name" value="NAD(P)-binding Rossmann-like Domain"/>
    <property type="match status" value="1"/>
</dbReference>
<dbReference type="PANTHER" id="PTHR45033">
    <property type="match status" value="1"/>
</dbReference>
<dbReference type="Proteomes" id="UP000004030">
    <property type="component" value="Unassembled WGS sequence"/>
</dbReference>
<dbReference type="Gene3D" id="3.90.180.10">
    <property type="entry name" value="Medium-chain alcohol dehydrogenases, catalytic domain"/>
    <property type="match status" value="1"/>
</dbReference>
<dbReference type="Pfam" id="PF08240">
    <property type="entry name" value="ADH_N"/>
    <property type="match status" value="1"/>
</dbReference>
<dbReference type="RefSeq" id="WP_007011393.1">
    <property type="nucleotide sequence ID" value="NZ_AGFM01000007.1"/>
</dbReference>
<protein>
    <submittedName>
        <fullName evidence="2">Zinc-binding alcohol dehydrogenase</fullName>
    </submittedName>
</protein>
<dbReference type="EMBL" id="AGFM01000007">
    <property type="protein sequence ID" value="EHJ62648.1"/>
    <property type="molecule type" value="Genomic_DNA"/>
</dbReference>
<dbReference type="PATRIC" id="fig|1088721.3.peg.468"/>
<dbReference type="AlphaFoldDB" id="G6E805"/>
<evidence type="ECO:0000259" key="1">
    <source>
        <dbReference type="SMART" id="SM00829"/>
    </source>
</evidence>
<dbReference type="InterPro" id="IPR011032">
    <property type="entry name" value="GroES-like_sf"/>
</dbReference>
<accession>G6E805</accession>
<evidence type="ECO:0000313" key="2">
    <source>
        <dbReference type="EMBL" id="EHJ62648.1"/>
    </source>
</evidence>
<feature type="domain" description="Enoyl reductase (ER)" evidence="1">
    <location>
        <begin position="10"/>
        <end position="340"/>
    </location>
</feature>
<sequence>MRTIQLSSPGGLDRLHLVEAEPRAPGPGEIMVRVRASSLNYHDYIVVKGGVPTKDGRIPMSDGAGEVVEVGEGVDRFAAGDSVISTFFPRWKDGEPDSYAISEVPGDRGIDGFASEFVTASADGFSHAPKGYSHMEAATLTCAGLTAWRALMVNGGLKPGDTVLTMGTGGVSIFALQFAKLAGATVISTSSSDDKLKRLQEMGADHIINYRKFPEWGQMAKELTDGRGVDHVVEIGGSGSLAQSVEACRHGGHIAMIGVLASRDEKPTPAGMPSPMVKVMMKQIRLCGLTVGARRHQEDMIRAIEANGLRPVLDRSFALEALADAFRYQETGSHFGKIGIEI</sequence>
<dbReference type="InterPro" id="IPR013149">
    <property type="entry name" value="ADH-like_C"/>
</dbReference>
<dbReference type="CDD" id="cd08276">
    <property type="entry name" value="MDR7"/>
    <property type="match status" value="1"/>
</dbReference>
<dbReference type="InterPro" id="IPR020843">
    <property type="entry name" value="ER"/>
</dbReference>
<dbReference type="SUPFAM" id="SSF50129">
    <property type="entry name" value="GroES-like"/>
    <property type="match status" value="1"/>
</dbReference>
<reference evidence="2 3" key="1">
    <citation type="journal article" date="2012" name="J. Bacteriol.">
        <title>Genome sequence of benzo(a)pyrene-degrading bacterium Novosphingobium pentaromativorans US6-1.</title>
        <authorList>
            <person name="Luo Y.R."/>
            <person name="Kang S.G."/>
            <person name="Kim S.J."/>
            <person name="Kim M.R."/>
            <person name="Li N."/>
            <person name="Lee J.H."/>
            <person name="Kwon K.K."/>
        </authorList>
    </citation>
    <scope>NUCLEOTIDE SEQUENCE [LARGE SCALE GENOMIC DNA]</scope>
    <source>
        <strain evidence="2 3">US6-1</strain>
    </source>
</reference>
<dbReference type="Pfam" id="PF00107">
    <property type="entry name" value="ADH_zinc_N"/>
    <property type="match status" value="1"/>
</dbReference>
<proteinExistence type="predicted"/>
<dbReference type="InterPro" id="IPR013154">
    <property type="entry name" value="ADH-like_N"/>
</dbReference>
<dbReference type="OrthoDB" id="9790818at2"/>
<dbReference type="eggNOG" id="COG0604">
    <property type="taxonomic scope" value="Bacteria"/>
</dbReference>
<organism evidence="2 3">
    <name type="scientific">Novosphingobium pentaromativorans US6-1</name>
    <dbReference type="NCBI Taxonomy" id="1088721"/>
    <lineage>
        <taxon>Bacteria</taxon>
        <taxon>Pseudomonadati</taxon>
        <taxon>Pseudomonadota</taxon>
        <taxon>Alphaproteobacteria</taxon>
        <taxon>Sphingomonadales</taxon>
        <taxon>Sphingomonadaceae</taxon>
        <taxon>Novosphingobium</taxon>
    </lineage>
</organism>
<gene>
    <name evidence="2" type="ORF">NSU_0476</name>
</gene>
<evidence type="ECO:0000313" key="3">
    <source>
        <dbReference type="Proteomes" id="UP000004030"/>
    </source>
</evidence>
<dbReference type="InterPro" id="IPR052711">
    <property type="entry name" value="Zinc_ADH-like"/>
</dbReference>
<dbReference type="KEGG" id="npn:JI59_17715"/>
<dbReference type="STRING" id="1088721.JI59_17715"/>
<keyword evidence="3" id="KW-1185">Reference proteome</keyword>
<dbReference type="SUPFAM" id="SSF51735">
    <property type="entry name" value="NAD(P)-binding Rossmann-fold domains"/>
    <property type="match status" value="1"/>
</dbReference>
<dbReference type="InterPro" id="IPR036291">
    <property type="entry name" value="NAD(P)-bd_dom_sf"/>
</dbReference>
<dbReference type="PANTHER" id="PTHR45033:SF2">
    <property type="entry name" value="ZINC-TYPE ALCOHOL DEHYDROGENASE-LIKE PROTEIN C1773.06C"/>
    <property type="match status" value="1"/>
</dbReference>
<dbReference type="GO" id="GO:0016491">
    <property type="term" value="F:oxidoreductase activity"/>
    <property type="evidence" value="ECO:0007669"/>
    <property type="project" value="InterPro"/>
</dbReference>
<comment type="caution">
    <text evidence="2">The sequence shown here is derived from an EMBL/GenBank/DDBJ whole genome shotgun (WGS) entry which is preliminary data.</text>
</comment>
<name>G6E805_9SPHN</name>